<evidence type="ECO:0000313" key="1">
    <source>
        <dbReference type="EMBL" id="KAJ7193132.1"/>
    </source>
</evidence>
<comment type="caution">
    <text evidence="1">The sequence shown here is derived from an EMBL/GenBank/DDBJ whole genome shotgun (WGS) entry which is preliminary data.</text>
</comment>
<sequence>MSYIPGRLLRSNGLFPEANFTAVKCQSDVESTNIRFAQVSSRVEELGGSSSTLLGATNLTVEAYVPQLALALHALSVPTGAAGKVAVSEAFHSDSTQWEGETRLPTCSMLIYCDSGVLGLMGTYSALEVHSRQASTHRTLRGWGRQSSGTRSWITAV</sequence>
<organism evidence="1 2">
    <name type="scientific">Mycena pura</name>
    <dbReference type="NCBI Taxonomy" id="153505"/>
    <lineage>
        <taxon>Eukaryota</taxon>
        <taxon>Fungi</taxon>
        <taxon>Dikarya</taxon>
        <taxon>Basidiomycota</taxon>
        <taxon>Agaricomycotina</taxon>
        <taxon>Agaricomycetes</taxon>
        <taxon>Agaricomycetidae</taxon>
        <taxon>Agaricales</taxon>
        <taxon>Marasmiineae</taxon>
        <taxon>Mycenaceae</taxon>
        <taxon>Mycena</taxon>
    </lineage>
</organism>
<dbReference type="Proteomes" id="UP001219525">
    <property type="component" value="Unassembled WGS sequence"/>
</dbReference>
<dbReference type="AlphaFoldDB" id="A0AAD6Y268"/>
<name>A0AAD6Y268_9AGAR</name>
<protein>
    <submittedName>
        <fullName evidence="1">Uncharacterized protein</fullName>
    </submittedName>
</protein>
<dbReference type="EMBL" id="JARJCW010000111">
    <property type="protein sequence ID" value="KAJ7193132.1"/>
    <property type="molecule type" value="Genomic_DNA"/>
</dbReference>
<keyword evidence="2" id="KW-1185">Reference proteome</keyword>
<proteinExistence type="predicted"/>
<accession>A0AAD6Y268</accession>
<gene>
    <name evidence="1" type="ORF">GGX14DRAFT_405746</name>
</gene>
<reference evidence="1" key="1">
    <citation type="submission" date="2023-03" db="EMBL/GenBank/DDBJ databases">
        <title>Massive genome expansion in bonnet fungi (Mycena s.s.) driven by repeated elements and novel gene families across ecological guilds.</title>
        <authorList>
            <consortium name="Lawrence Berkeley National Laboratory"/>
            <person name="Harder C.B."/>
            <person name="Miyauchi S."/>
            <person name="Viragh M."/>
            <person name="Kuo A."/>
            <person name="Thoen E."/>
            <person name="Andreopoulos B."/>
            <person name="Lu D."/>
            <person name="Skrede I."/>
            <person name="Drula E."/>
            <person name="Henrissat B."/>
            <person name="Morin E."/>
            <person name="Kohler A."/>
            <person name="Barry K."/>
            <person name="LaButti K."/>
            <person name="Morin E."/>
            <person name="Salamov A."/>
            <person name="Lipzen A."/>
            <person name="Mereny Z."/>
            <person name="Hegedus B."/>
            <person name="Baldrian P."/>
            <person name="Stursova M."/>
            <person name="Weitz H."/>
            <person name="Taylor A."/>
            <person name="Grigoriev I.V."/>
            <person name="Nagy L.G."/>
            <person name="Martin F."/>
            <person name="Kauserud H."/>
        </authorList>
    </citation>
    <scope>NUCLEOTIDE SEQUENCE</scope>
    <source>
        <strain evidence="1">9144</strain>
    </source>
</reference>
<evidence type="ECO:0000313" key="2">
    <source>
        <dbReference type="Proteomes" id="UP001219525"/>
    </source>
</evidence>